<dbReference type="Gene3D" id="1.10.287.130">
    <property type="match status" value="1"/>
</dbReference>
<dbReference type="EMBL" id="JABTCF010000015">
    <property type="protein sequence ID" value="MBD0779824.1"/>
    <property type="molecule type" value="Genomic_DNA"/>
</dbReference>
<dbReference type="InterPro" id="IPR036097">
    <property type="entry name" value="HisK_dim/P_sf"/>
</dbReference>
<feature type="domain" description="Histidine kinase" evidence="9">
    <location>
        <begin position="208"/>
        <end position="422"/>
    </location>
</feature>
<dbReference type="PANTHER" id="PTHR45453:SF1">
    <property type="entry name" value="PHOSPHATE REGULON SENSOR PROTEIN PHOR"/>
    <property type="match status" value="1"/>
</dbReference>
<sequence>MLKKRNIYIIVFIISILGLAVVQYQYLRIGINLAKVQFSSKIGLASGTIKNTLETKNKLTFLLANAIKENDSYFSISIDSLKDASSHFLNDFITEKLVEQGIEADFTYKLLTRDSTHYLKSPVVYERSAELVTYPIKIKGYLPTLLGTDVILELKFRNLDSYYLSKLNGLTVPSLLFILGIIVAILWILRTYYWQRNIITTTNEFINNLTHELKTPVFSIGLASKMLEGEISEEKAPVLDIIRQQVERLKNHIDKVLELASFEERQSIFNFEVVDFKPILEGLCKEFMTLTSFGEVCFEYHLTDGPYRIRAEVAHLENAINNLLENAKKYSEDPKIVLDASVQKGKLTIRISDNGMGIDKRNQKLVFQKYYRVSDGNKYGVKGYGLGLSYVKKVIEKHNGKIDLNSEINRGTTIILQIPLYKYGKKV</sequence>
<dbReference type="SMART" id="SM00387">
    <property type="entry name" value="HATPase_c"/>
    <property type="match status" value="1"/>
</dbReference>
<dbReference type="PANTHER" id="PTHR45453">
    <property type="entry name" value="PHOSPHATE REGULON SENSOR PROTEIN PHOR"/>
    <property type="match status" value="1"/>
</dbReference>
<reference evidence="10" key="1">
    <citation type="submission" date="2020-05" db="EMBL/GenBank/DDBJ databases">
        <title>The draft genome sequence of Maribacter sp. ANRC-HE7.</title>
        <authorList>
            <person name="Mu L."/>
        </authorList>
    </citation>
    <scope>NUCLEOTIDE SEQUENCE</scope>
    <source>
        <strain evidence="10">ANRC-HE7</strain>
    </source>
</reference>
<evidence type="ECO:0000313" key="10">
    <source>
        <dbReference type="EMBL" id="MBD0779824.1"/>
    </source>
</evidence>
<dbReference type="Proteomes" id="UP001166021">
    <property type="component" value="Unassembled WGS sequence"/>
</dbReference>
<dbReference type="SMART" id="SM00388">
    <property type="entry name" value="HisKA"/>
    <property type="match status" value="1"/>
</dbReference>
<dbReference type="InterPro" id="IPR036890">
    <property type="entry name" value="HATPase_C_sf"/>
</dbReference>
<dbReference type="SUPFAM" id="SSF55874">
    <property type="entry name" value="ATPase domain of HSP90 chaperone/DNA topoisomerase II/histidine kinase"/>
    <property type="match status" value="1"/>
</dbReference>
<organism evidence="10 11">
    <name type="scientific">Maribacter aquimaris</name>
    <dbReference type="NCBI Taxonomy" id="2737171"/>
    <lineage>
        <taxon>Bacteria</taxon>
        <taxon>Pseudomonadati</taxon>
        <taxon>Bacteroidota</taxon>
        <taxon>Flavobacteriia</taxon>
        <taxon>Flavobacteriales</taxon>
        <taxon>Flavobacteriaceae</taxon>
        <taxon>Maribacter</taxon>
    </lineage>
</organism>
<dbReference type="InterPro" id="IPR004358">
    <property type="entry name" value="Sig_transdc_His_kin-like_C"/>
</dbReference>
<comment type="caution">
    <text evidence="10">The sequence shown here is derived from an EMBL/GenBank/DDBJ whole genome shotgun (WGS) entry which is preliminary data.</text>
</comment>
<evidence type="ECO:0000256" key="3">
    <source>
        <dbReference type="ARBA" id="ARBA00022553"/>
    </source>
</evidence>
<feature type="transmembrane region" description="Helical" evidence="8">
    <location>
        <begin position="7"/>
        <end position="26"/>
    </location>
</feature>
<evidence type="ECO:0000256" key="1">
    <source>
        <dbReference type="ARBA" id="ARBA00000085"/>
    </source>
</evidence>
<comment type="catalytic activity">
    <reaction evidence="1">
        <text>ATP + protein L-histidine = ADP + protein N-phospho-L-histidine.</text>
        <dbReference type="EC" id="2.7.13.3"/>
    </reaction>
</comment>
<feature type="transmembrane region" description="Helical" evidence="8">
    <location>
        <begin position="170"/>
        <end position="189"/>
    </location>
</feature>
<proteinExistence type="predicted"/>
<keyword evidence="8" id="KW-0812">Transmembrane</keyword>
<evidence type="ECO:0000256" key="7">
    <source>
        <dbReference type="SAM" id="Coils"/>
    </source>
</evidence>
<dbReference type="EC" id="2.7.13.3" evidence="2"/>
<dbReference type="GO" id="GO:0016301">
    <property type="term" value="F:kinase activity"/>
    <property type="evidence" value="ECO:0007669"/>
    <property type="project" value="UniProtKB-KW"/>
</dbReference>
<keyword evidence="5 10" id="KW-0418">Kinase</keyword>
<evidence type="ECO:0000259" key="9">
    <source>
        <dbReference type="PROSITE" id="PS50109"/>
    </source>
</evidence>
<dbReference type="InterPro" id="IPR005467">
    <property type="entry name" value="His_kinase_dom"/>
</dbReference>
<keyword evidence="3" id="KW-0597">Phosphoprotein</keyword>
<name>A0ABR7V7D9_9FLAO</name>
<dbReference type="PROSITE" id="PS50109">
    <property type="entry name" value="HIS_KIN"/>
    <property type="match status" value="1"/>
</dbReference>
<dbReference type="CDD" id="cd00082">
    <property type="entry name" value="HisKA"/>
    <property type="match status" value="1"/>
</dbReference>
<keyword evidence="4" id="KW-0808">Transferase</keyword>
<evidence type="ECO:0000256" key="2">
    <source>
        <dbReference type="ARBA" id="ARBA00012438"/>
    </source>
</evidence>
<keyword evidence="8" id="KW-1133">Transmembrane helix</keyword>
<accession>A0ABR7V7D9</accession>
<dbReference type="PRINTS" id="PR00344">
    <property type="entry name" value="BCTRLSENSOR"/>
</dbReference>
<evidence type="ECO:0000256" key="6">
    <source>
        <dbReference type="ARBA" id="ARBA00023012"/>
    </source>
</evidence>
<keyword evidence="11" id="KW-1185">Reference proteome</keyword>
<evidence type="ECO:0000256" key="5">
    <source>
        <dbReference type="ARBA" id="ARBA00022777"/>
    </source>
</evidence>
<protein>
    <recommendedName>
        <fullName evidence="2">histidine kinase</fullName>
        <ecNumber evidence="2">2.7.13.3</ecNumber>
    </recommendedName>
</protein>
<dbReference type="InterPro" id="IPR050351">
    <property type="entry name" value="BphY/WalK/GraS-like"/>
</dbReference>
<keyword evidence="6" id="KW-0902">Two-component regulatory system</keyword>
<evidence type="ECO:0000313" key="11">
    <source>
        <dbReference type="Proteomes" id="UP001166021"/>
    </source>
</evidence>
<keyword evidence="8" id="KW-0472">Membrane</keyword>
<gene>
    <name evidence="10" type="ORF">HPE56_18660</name>
</gene>
<dbReference type="Pfam" id="PF00512">
    <property type="entry name" value="HisKA"/>
    <property type="match status" value="1"/>
</dbReference>
<evidence type="ECO:0000256" key="4">
    <source>
        <dbReference type="ARBA" id="ARBA00022679"/>
    </source>
</evidence>
<dbReference type="InterPro" id="IPR003594">
    <property type="entry name" value="HATPase_dom"/>
</dbReference>
<keyword evidence="7" id="KW-0175">Coiled coil</keyword>
<dbReference type="Gene3D" id="3.30.565.10">
    <property type="entry name" value="Histidine kinase-like ATPase, C-terminal domain"/>
    <property type="match status" value="1"/>
</dbReference>
<dbReference type="SUPFAM" id="SSF47384">
    <property type="entry name" value="Homodimeric domain of signal transducing histidine kinase"/>
    <property type="match status" value="1"/>
</dbReference>
<evidence type="ECO:0000256" key="8">
    <source>
        <dbReference type="SAM" id="Phobius"/>
    </source>
</evidence>
<dbReference type="Pfam" id="PF02518">
    <property type="entry name" value="HATPase_c"/>
    <property type="match status" value="1"/>
</dbReference>
<dbReference type="InterPro" id="IPR003661">
    <property type="entry name" value="HisK_dim/P_dom"/>
</dbReference>
<feature type="coiled-coil region" evidence="7">
    <location>
        <begin position="239"/>
        <end position="266"/>
    </location>
</feature>